<protein>
    <submittedName>
        <fullName evidence="1">Uncharacterized protein</fullName>
    </submittedName>
</protein>
<organism evidence="1">
    <name type="scientific">Amphimedon queenslandica</name>
    <name type="common">Sponge</name>
    <dbReference type="NCBI Taxonomy" id="400682"/>
    <lineage>
        <taxon>Eukaryota</taxon>
        <taxon>Metazoa</taxon>
        <taxon>Porifera</taxon>
        <taxon>Demospongiae</taxon>
        <taxon>Heteroscleromorpha</taxon>
        <taxon>Haplosclerida</taxon>
        <taxon>Niphatidae</taxon>
        <taxon>Amphimedon</taxon>
    </lineage>
</organism>
<dbReference type="Gene3D" id="3.90.79.10">
    <property type="entry name" value="Nucleoside Triphosphate Pyrophosphohydrolase"/>
    <property type="match status" value="1"/>
</dbReference>
<dbReference type="eggNOG" id="KOG0425">
    <property type="taxonomic scope" value="Eukaryota"/>
</dbReference>
<dbReference type="PANTHER" id="PTHR23114:SF17">
    <property type="entry name" value="M7GPPPN-MRNA HYDROLASE"/>
    <property type="match status" value="1"/>
</dbReference>
<dbReference type="InParanoid" id="A0A1X7T2V9"/>
<dbReference type="PANTHER" id="PTHR23114">
    <property type="entry name" value="M7GPPPN-MRNA HYDROLASE"/>
    <property type="match status" value="1"/>
</dbReference>
<proteinExistence type="predicted"/>
<sequence>VYEEVGLDIKDVIKPDQYLQVKHKDMDSRMYIITNVSEDTAFQPVARKEIR</sequence>
<name>A0A1X7T2V9_AMPQE</name>
<evidence type="ECO:0000313" key="1">
    <source>
        <dbReference type="EnsemblMetazoa" id="Aqu2.1.08701_001"/>
    </source>
</evidence>
<dbReference type="EnsemblMetazoa" id="Aqu2.1.08701_001">
    <property type="protein sequence ID" value="Aqu2.1.08701_001"/>
    <property type="gene ID" value="Aqu2.1.08701"/>
</dbReference>
<dbReference type="OrthoDB" id="18996at2759"/>
<dbReference type="GO" id="GO:0000290">
    <property type="term" value="P:deadenylation-dependent decapping of nuclear-transcribed mRNA"/>
    <property type="evidence" value="ECO:0007669"/>
    <property type="project" value="TreeGrafter"/>
</dbReference>
<dbReference type="GO" id="GO:0005737">
    <property type="term" value="C:cytoplasm"/>
    <property type="evidence" value="ECO:0007669"/>
    <property type="project" value="TreeGrafter"/>
</dbReference>
<accession>A0A1X7T2V9</accession>
<reference evidence="1" key="1">
    <citation type="submission" date="2017-05" db="UniProtKB">
        <authorList>
            <consortium name="EnsemblMetazoa"/>
        </authorList>
    </citation>
    <scope>IDENTIFICATION</scope>
</reference>
<dbReference type="AlphaFoldDB" id="A0A1X7T2V9"/>